<keyword evidence="2" id="KW-1185">Reference proteome</keyword>
<accession>A0A9K3N8A1</accession>
<sequence length="97" mass="11009">MTWHLLVVITPDILAAHHLRMKQIISIKMMKILIRGGEHALESGEVLTIYDEFRKVKEMEKQRKGSVDEDGENGKYASSMATGLKEILNKKNSLNSN</sequence>
<dbReference type="Proteomes" id="UP000215914">
    <property type="component" value="Unassembled WGS sequence"/>
</dbReference>
<evidence type="ECO:0000313" key="1">
    <source>
        <dbReference type="EMBL" id="KAF5790609.1"/>
    </source>
</evidence>
<dbReference type="Gramene" id="mRNA:HanXRQr2_Chr09g0385221">
    <property type="protein sequence ID" value="mRNA:HanXRQr2_Chr09g0385221"/>
    <property type="gene ID" value="HanXRQr2_Chr09g0385221"/>
</dbReference>
<reference evidence="1" key="1">
    <citation type="journal article" date="2017" name="Nature">
        <title>The sunflower genome provides insights into oil metabolism, flowering and Asterid evolution.</title>
        <authorList>
            <person name="Badouin H."/>
            <person name="Gouzy J."/>
            <person name="Grassa C.J."/>
            <person name="Murat F."/>
            <person name="Staton S.E."/>
            <person name="Cottret L."/>
            <person name="Lelandais-Briere C."/>
            <person name="Owens G.L."/>
            <person name="Carrere S."/>
            <person name="Mayjonade B."/>
            <person name="Legrand L."/>
            <person name="Gill N."/>
            <person name="Kane N.C."/>
            <person name="Bowers J.E."/>
            <person name="Hubner S."/>
            <person name="Bellec A."/>
            <person name="Berard A."/>
            <person name="Berges H."/>
            <person name="Blanchet N."/>
            <person name="Boniface M.C."/>
            <person name="Brunel D."/>
            <person name="Catrice O."/>
            <person name="Chaidir N."/>
            <person name="Claudel C."/>
            <person name="Donnadieu C."/>
            <person name="Faraut T."/>
            <person name="Fievet G."/>
            <person name="Helmstetter N."/>
            <person name="King M."/>
            <person name="Knapp S.J."/>
            <person name="Lai Z."/>
            <person name="Le Paslier M.C."/>
            <person name="Lippi Y."/>
            <person name="Lorenzon L."/>
            <person name="Mandel J.R."/>
            <person name="Marage G."/>
            <person name="Marchand G."/>
            <person name="Marquand E."/>
            <person name="Bret-Mestries E."/>
            <person name="Morien E."/>
            <person name="Nambeesan S."/>
            <person name="Nguyen T."/>
            <person name="Pegot-Espagnet P."/>
            <person name="Pouilly N."/>
            <person name="Raftis F."/>
            <person name="Sallet E."/>
            <person name="Schiex T."/>
            <person name="Thomas J."/>
            <person name="Vandecasteele C."/>
            <person name="Vares D."/>
            <person name="Vear F."/>
            <person name="Vautrin S."/>
            <person name="Crespi M."/>
            <person name="Mangin B."/>
            <person name="Burke J.M."/>
            <person name="Salse J."/>
            <person name="Munos S."/>
            <person name="Vincourt P."/>
            <person name="Rieseberg L.H."/>
            <person name="Langlade N.B."/>
        </authorList>
    </citation>
    <scope>NUCLEOTIDE SEQUENCE</scope>
    <source>
        <tissue evidence="1">Leaves</tissue>
    </source>
</reference>
<reference evidence="1" key="2">
    <citation type="submission" date="2020-06" db="EMBL/GenBank/DDBJ databases">
        <title>Helianthus annuus Genome sequencing and assembly Release 2.</title>
        <authorList>
            <person name="Gouzy J."/>
            <person name="Langlade N."/>
            <person name="Munos S."/>
        </authorList>
    </citation>
    <scope>NUCLEOTIDE SEQUENCE</scope>
    <source>
        <tissue evidence="1">Leaves</tissue>
    </source>
</reference>
<name>A0A9K3N8A1_HELAN</name>
<dbReference type="EMBL" id="MNCJ02000324">
    <property type="protein sequence ID" value="KAF5790609.1"/>
    <property type="molecule type" value="Genomic_DNA"/>
</dbReference>
<gene>
    <name evidence="1" type="ORF">HanXRQr2_Chr09g0385221</name>
</gene>
<organism evidence="1 2">
    <name type="scientific">Helianthus annuus</name>
    <name type="common">Common sunflower</name>
    <dbReference type="NCBI Taxonomy" id="4232"/>
    <lineage>
        <taxon>Eukaryota</taxon>
        <taxon>Viridiplantae</taxon>
        <taxon>Streptophyta</taxon>
        <taxon>Embryophyta</taxon>
        <taxon>Tracheophyta</taxon>
        <taxon>Spermatophyta</taxon>
        <taxon>Magnoliopsida</taxon>
        <taxon>eudicotyledons</taxon>
        <taxon>Gunneridae</taxon>
        <taxon>Pentapetalae</taxon>
        <taxon>asterids</taxon>
        <taxon>campanulids</taxon>
        <taxon>Asterales</taxon>
        <taxon>Asteraceae</taxon>
        <taxon>Asteroideae</taxon>
        <taxon>Heliantheae alliance</taxon>
        <taxon>Heliantheae</taxon>
        <taxon>Helianthus</taxon>
    </lineage>
</organism>
<comment type="caution">
    <text evidence="1">The sequence shown here is derived from an EMBL/GenBank/DDBJ whole genome shotgun (WGS) entry which is preliminary data.</text>
</comment>
<protein>
    <submittedName>
        <fullName evidence="1">Uncharacterized protein</fullName>
    </submittedName>
</protein>
<dbReference type="AlphaFoldDB" id="A0A9K3N8A1"/>
<evidence type="ECO:0000313" key="2">
    <source>
        <dbReference type="Proteomes" id="UP000215914"/>
    </source>
</evidence>
<proteinExistence type="predicted"/>